<accession>A0AAV9U640</accession>
<keyword evidence="9" id="KW-1185">Reference proteome</keyword>
<feature type="transmembrane region" description="Helical" evidence="6">
    <location>
        <begin position="462"/>
        <end position="486"/>
    </location>
</feature>
<comment type="caution">
    <text evidence="8">The sequence shown here is derived from an EMBL/GenBank/DDBJ whole genome shotgun (WGS) entry which is preliminary data.</text>
</comment>
<feature type="transmembrane region" description="Helical" evidence="6">
    <location>
        <begin position="162"/>
        <end position="187"/>
    </location>
</feature>
<feature type="transmembrane region" description="Helical" evidence="6">
    <location>
        <begin position="225"/>
        <end position="245"/>
    </location>
</feature>
<dbReference type="SUPFAM" id="SSF103473">
    <property type="entry name" value="MFS general substrate transporter"/>
    <property type="match status" value="1"/>
</dbReference>
<evidence type="ECO:0000256" key="1">
    <source>
        <dbReference type="ARBA" id="ARBA00004141"/>
    </source>
</evidence>
<evidence type="ECO:0000259" key="7">
    <source>
        <dbReference type="PROSITE" id="PS50850"/>
    </source>
</evidence>
<keyword evidence="3 6" id="KW-1133">Transmembrane helix</keyword>
<name>A0AAV9U640_9PEZI</name>
<sequence>MVGHSTDDDTVAASVNTPDNKQPEVDGDKDATAAAFEVDPDQHLELEKKMSRGGNPPESEIVYPSGFKVITILIGLMLAVFLVALDQTIIATAIPKITDRFKSINDIGWYGSAYFLTSTALQPTFGRIYKIFSIKGTFLVAIGLFELGSVICGVAPNSTALIIGRAIAGLGVGGIFSGAIVILAYTLPLQKRPLAFASIASMWGIASIVGPLLGGAFTDHVSWRWCFYINLPFGAISCVVVLFVLRIPREANPEGLTVIERIRQLDLIGAAILIPAVVSLLLALQWGGTTYAWNNAKIIGLFVCFGGLVIIFIISQWKLGDAATLPPRILKQRSVLASLTFACFFGAAFFVDVYYLPIYFQSVKGSSATKSGIQVLPILLSCVLTSMVSGGLITAIGYYTPFLIGGMLLYSIGAGLITTFEVDSNSAHWIGYQVLAGSGVGVGFQVPILAVQTVLHMDDIPVGTAIITFFQSLGGALFVSVGQNIFTNGLKRGLEEYIPDVPPSAFLTSGATEILTVLRNRGMPERLDDVRQAYMVGLKDTFRLCTALAVCAFLCACGLEWKNIKAEKQKKEAEAAEKGVTLEPAIAV</sequence>
<evidence type="ECO:0000256" key="5">
    <source>
        <dbReference type="SAM" id="MobiDB-lite"/>
    </source>
</evidence>
<dbReference type="FunFam" id="1.20.1720.10:FF:000012">
    <property type="entry name" value="MFS toxin efflux pump (AflT)"/>
    <property type="match status" value="1"/>
</dbReference>
<protein>
    <recommendedName>
        <fullName evidence="7">Major facilitator superfamily (MFS) profile domain-containing protein</fullName>
    </recommendedName>
</protein>
<dbReference type="InterPro" id="IPR020846">
    <property type="entry name" value="MFS_dom"/>
</dbReference>
<feature type="domain" description="Major facilitator superfamily (MFS) profile" evidence="7">
    <location>
        <begin position="72"/>
        <end position="528"/>
    </location>
</feature>
<dbReference type="Gene3D" id="1.20.1250.20">
    <property type="entry name" value="MFS general substrate transporter like domains"/>
    <property type="match status" value="1"/>
</dbReference>
<feature type="transmembrane region" description="Helical" evidence="6">
    <location>
        <begin position="402"/>
        <end position="420"/>
    </location>
</feature>
<proteinExistence type="predicted"/>
<feature type="transmembrane region" description="Helical" evidence="6">
    <location>
        <begin position="69"/>
        <end position="94"/>
    </location>
</feature>
<organism evidence="8 9">
    <name type="scientific">Orbilia brochopaga</name>
    <dbReference type="NCBI Taxonomy" id="3140254"/>
    <lineage>
        <taxon>Eukaryota</taxon>
        <taxon>Fungi</taxon>
        <taxon>Dikarya</taxon>
        <taxon>Ascomycota</taxon>
        <taxon>Pezizomycotina</taxon>
        <taxon>Orbiliomycetes</taxon>
        <taxon>Orbiliales</taxon>
        <taxon>Orbiliaceae</taxon>
        <taxon>Orbilia</taxon>
    </lineage>
</organism>
<dbReference type="GO" id="GO:0005886">
    <property type="term" value="C:plasma membrane"/>
    <property type="evidence" value="ECO:0007669"/>
    <property type="project" value="TreeGrafter"/>
</dbReference>
<feature type="transmembrane region" description="Helical" evidence="6">
    <location>
        <begin position="298"/>
        <end position="314"/>
    </location>
</feature>
<dbReference type="EMBL" id="JAVHNQ010000011">
    <property type="protein sequence ID" value="KAK6336113.1"/>
    <property type="molecule type" value="Genomic_DNA"/>
</dbReference>
<keyword evidence="4 6" id="KW-0472">Membrane</keyword>
<keyword evidence="2 6" id="KW-0812">Transmembrane</keyword>
<feature type="transmembrane region" description="Helical" evidence="6">
    <location>
        <begin position="137"/>
        <end position="156"/>
    </location>
</feature>
<feature type="transmembrane region" description="Helical" evidence="6">
    <location>
        <begin position="432"/>
        <end position="455"/>
    </location>
</feature>
<feature type="transmembrane region" description="Helical" evidence="6">
    <location>
        <begin position="375"/>
        <end position="395"/>
    </location>
</feature>
<feature type="transmembrane region" description="Helical" evidence="6">
    <location>
        <begin position="335"/>
        <end position="355"/>
    </location>
</feature>
<dbReference type="FunFam" id="1.20.1250.20:FF:000196">
    <property type="entry name" value="MFS toxin efflux pump (AflT)"/>
    <property type="match status" value="1"/>
</dbReference>
<dbReference type="GO" id="GO:0022857">
    <property type="term" value="F:transmembrane transporter activity"/>
    <property type="evidence" value="ECO:0007669"/>
    <property type="project" value="InterPro"/>
</dbReference>
<evidence type="ECO:0000313" key="9">
    <source>
        <dbReference type="Proteomes" id="UP001375240"/>
    </source>
</evidence>
<dbReference type="AlphaFoldDB" id="A0AAV9U640"/>
<feature type="region of interest" description="Disordered" evidence="5">
    <location>
        <begin position="1"/>
        <end position="31"/>
    </location>
</feature>
<dbReference type="PANTHER" id="PTHR23501:SF198">
    <property type="entry name" value="AZOLE RESISTANCE PROTEIN 1-RELATED"/>
    <property type="match status" value="1"/>
</dbReference>
<reference evidence="8 9" key="1">
    <citation type="submission" date="2019-10" db="EMBL/GenBank/DDBJ databases">
        <authorList>
            <person name="Palmer J.M."/>
        </authorList>
    </citation>
    <scope>NUCLEOTIDE SEQUENCE [LARGE SCALE GENOMIC DNA]</scope>
    <source>
        <strain evidence="8 9">TWF696</strain>
    </source>
</reference>
<dbReference type="InterPro" id="IPR011701">
    <property type="entry name" value="MFS"/>
</dbReference>
<evidence type="ECO:0000256" key="4">
    <source>
        <dbReference type="ARBA" id="ARBA00023136"/>
    </source>
</evidence>
<feature type="transmembrane region" description="Helical" evidence="6">
    <location>
        <begin position="265"/>
        <end position="286"/>
    </location>
</feature>
<comment type="subcellular location">
    <subcellularLocation>
        <location evidence="1">Membrane</location>
        <topology evidence="1">Multi-pass membrane protein</topology>
    </subcellularLocation>
</comment>
<dbReference type="Pfam" id="PF07690">
    <property type="entry name" value="MFS_1"/>
    <property type="match status" value="1"/>
</dbReference>
<feature type="compositionally biased region" description="Basic and acidic residues" evidence="5">
    <location>
        <begin position="21"/>
        <end position="31"/>
    </location>
</feature>
<gene>
    <name evidence="8" type="ORF">TWF696_001681</name>
</gene>
<evidence type="ECO:0000256" key="3">
    <source>
        <dbReference type="ARBA" id="ARBA00022989"/>
    </source>
</evidence>
<evidence type="ECO:0000313" key="8">
    <source>
        <dbReference type="EMBL" id="KAK6336113.1"/>
    </source>
</evidence>
<evidence type="ECO:0000256" key="2">
    <source>
        <dbReference type="ARBA" id="ARBA00022692"/>
    </source>
</evidence>
<dbReference type="Gene3D" id="1.20.1720.10">
    <property type="entry name" value="Multidrug resistance protein D"/>
    <property type="match status" value="1"/>
</dbReference>
<dbReference type="PANTHER" id="PTHR23501">
    <property type="entry name" value="MAJOR FACILITATOR SUPERFAMILY"/>
    <property type="match status" value="1"/>
</dbReference>
<evidence type="ECO:0000256" key="6">
    <source>
        <dbReference type="SAM" id="Phobius"/>
    </source>
</evidence>
<feature type="transmembrane region" description="Helical" evidence="6">
    <location>
        <begin position="194"/>
        <end position="213"/>
    </location>
</feature>
<dbReference type="CDD" id="cd17502">
    <property type="entry name" value="MFS_Azr1_MDR_like"/>
    <property type="match status" value="1"/>
</dbReference>
<dbReference type="PROSITE" id="PS50850">
    <property type="entry name" value="MFS"/>
    <property type="match status" value="1"/>
</dbReference>
<dbReference type="InterPro" id="IPR036259">
    <property type="entry name" value="MFS_trans_sf"/>
</dbReference>
<dbReference type="Proteomes" id="UP001375240">
    <property type="component" value="Unassembled WGS sequence"/>
</dbReference>
<dbReference type="PRINTS" id="PR01036">
    <property type="entry name" value="TCRTETB"/>
</dbReference>